<dbReference type="InterPro" id="IPR050194">
    <property type="entry name" value="Glycosyltransferase_grp1"/>
</dbReference>
<gene>
    <name evidence="3" type="ORF">A2875_00945</name>
</gene>
<evidence type="ECO:0008006" key="5">
    <source>
        <dbReference type="Google" id="ProtNLM"/>
    </source>
</evidence>
<name>A0A1F5ZNZ9_9BACT</name>
<organism evidence="3 4">
    <name type="scientific">Candidatus Gottesmanbacteria bacterium RIFCSPHIGHO2_01_FULL_46_14</name>
    <dbReference type="NCBI Taxonomy" id="1798380"/>
    <lineage>
        <taxon>Bacteria</taxon>
        <taxon>Candidatus Gottesmaniibacteriota</taxon>
    </lineage>
</organism>
<evidence type="ECO:0000259" key="1">
    <source>
        <dbReference type="Pfam" id="PF00534"/>
    </source>
</evidence>
<dbReference type="Proteomes" id="UP000177416">
    <property type="component" value="Unassembled WGS sequence"/>
</dbReference>
<dbReference type="EMBL" id="MFJJ01000032">
    <property type="protein sequence ID" value="OGG13812.1"/>
    <property type="molecule type" value="Genomic_DNA"/>
</dbReference>
<dbReference type="PANTHER" id="PTHR45947">
    <property type="entry name" value="SULFOQUINOVOSYL TRANSFERASE SQD2"/>
    <property type="match status" value="1"/>
</dbReference>
<accession>A0A1F5ZNZ9</accession>
<feature type="domain" description="Glycosyl transferase family 1" evidence="1">
    <location>
        <begin position="183"/>
        <end position="338"/>
    </location>
</feature>
<evidence type="ECO:0000259" key="2">
    <source>
        <dbReference type="Pfam" id="PF13439"/>
    </source>
</evidence>
<comment type="caution">
    <text evidence="3">The sequence shown here is derived from an EMBL/GenBank/DDBJ whole genome shotgun (WGS) entry which is preliminary data.</text>
</comment>
<dbReference type="Pfam" id="PF13439">
    <property type="entry name" value="Glyco_transf_4"/>
    <property type="match status" value="1"/>
</dbReference>
<dbReference type="Pfam" id="PF00534">
    <property type="entry name" value="Glycos_transf_1"/>
    <property type="match status" value="1"/>
</dbReference>
<dbReference type="InterPro" id="IPR028098">
    <property type="entry name" value="Glyco_trans_4-like_N"/>
</dbReference>
<feature type="domain" description="Glycosyltransferase subfamily 4-like N-terminal" evidence="2">
    <location>
        <begin position="14"/>
        <end position="160"/>
    </location>
</feature>
<sequence length="370" mass="41114">MNILVITATYPPSVNGVAISTQRTVLALKKRGHTVFVLGPGEFLTLHNVPFAPKDYPIIFPFLLSSIKERLARTSWDIIHVHHPSVIGSLAVSLGKRLGVPVVFTYHTQYDRYIDTYAPFLPKALRRSIYIGALAFCREVQAIIAPTHWLEGQLRERFPEVPVYYVSTAGLPKIFALKTPKSALRRQLGLPENLSIFLTVSRLSKEKNLAFLIGSFAIWSKRNRSGLLVIVGDGSERSSLRKLAVSHSMDKSIRFVGKIPNQDLATWYSASDVFLYSSTTDTIGVNIIEAMSAGLPVVSIDDTTTREVIRSKVNGILVPPKEEAFAKAMALALEQKKRLASESRDTAGAYMLEATTQALERVYRTIIQSR</sequence>
<dbReference type="SUPFAM" id="SSF53756">
    <property type="entry name" value="UDP-Glycosyltransferase/glycogen phosphorylase"/>
    <property type="match status" value="1"/>
</dbReference>
<dbReference type="AlphaFoldDB" id="A0A1F5ZNZ9"/>
<dbReference type="Gene3D" id="3.40.50.2000">
    <property type="entry name" value="Glycogen Phosphorylase B"/>
    <property type="match status" value="2"/>
</dbReference>
<dbReference type="GO" id="GO:0016757">
    <property type="term" value="F:glycosyltransferase activity"/>
    <property type="evidence" value="ECO:0007669"/>
    <property type="project" value="InterPro"/>
</dbReference>
<dbReference type="InterPro" id="IPR001296">
    <property type="entry name" value="Glyco_trans_1"/>
</dbReference>
<proteinExistence type="predicted"/>
<protein>
    <recommendedName>
        <fullName evidence="5">Glycosyltransferase subfamily 4-like N-terminal domain-containing protein</fullName>
    </recommendedName>
</protein>
<evidence type="ECO:0000313" key="4">
    <source>
        <dbReference type="Proteomes" id="UP000177416"/>
    </source>
</evidence>
<reference evidence="3 4" key="1">
    <citation type="journal article" date="2016" name="Nat. Commun.">
        <title>Thousands of microbial genomes shed light on interconnected biogeochemical processes in an aquifer system.</title>
        <authorList>
            <person name="Anantharaman K."/>
            <person name="Brown C.T."/>
            <person name="Hug L.A."/>
            <person name="Sharon I."/>
            <person name="Castelle C.J."/>
            <person name="Probst A.J."/>
            <person name="Thomas B.C."/>
            <person name="Singh A."/>
            <person name="Wilkins M.J."/>
            <person name="Karaoz U."/>
            <person name="Brodie E.L."/>
            <person name="Williams K.H."/>
            <person name="Hubbard S.S."/>
            <person name="Banfield J.F."/>
        </authorList>
    </citation>
    <scope>NUCLEOTIDE SEQUENCE [LARGE SCALE GENOMIC DNA]</scope>
</reference>
<evidence type="ECO:0000313" key="3">
    <source>
        <dbReference type="EMBL" id="OGG13812.1"/>
    </source>
</evidence>
<dbReference type="PANTHER" id="PTHR45947:SF3">
    <property type="entry name" value="SULFOQUINOVOSYL TRANSFERASE SQD2"/>
    <property type="match status" value="1"/>
</dbReference>